<protein>
    <recommendedName>
        <fullName evidence="7">Peptidase S1 domain-containing protein</fullName>
    </recommendedName>
</protein>
<proteinExistence type="inferred from homology"/>
<comment type="similarity">
    <text evidence="6">Belongs to the peptidase S1 family. CLIP subfamily.</text>
</comment>
<dbReference type="Gene3D" id="2.40.10.10">
    <property type="entry name" value="Trypsin-like serine proteases"/>
    <property type="match status" value="2"/>
</dbReference>
<evidence type="ECO:0000256" key="2">
    <source>
        <dbReference type="ARBA" id="ARBA00022525"/>
    </source>
</evidence>
<dbReference type="InterPro" id="IPR043504">
    <property type="entry name" value="Peptidase_S1_PA_chymotrypsin"/>
</dbReference>
<evidence type="ECO:0000256" key="4">
    <source>
        <dbReference type="ARBA" id="ARBA00023157"/>
    </source>
</evidence>
<dbReference type="Proteomes" id="UP001162162">
    <property type="component" value="Unassembled WGS sequence"/>
</dbReference>
<name>A0AAV8YWN6_9CUCU</name>
<keyword evidence="9" id="KW-1185">Reference proteome</keyword>
<dbReference type="GO" id="GO:0005576">
    <property type="term" value="C:extracellular region"/>
    <property type="evidence" value="ECO:0007669"/>
    <property type="project" value="UniProtKB-SubCell"/>
</dbReference>
<evidence type="ECO:0000259" key="7">
    <source>
        <dbReference type="PROSITE" id="PS50240"/>
    </source>
</evidence>
<keyword evidence="5" id="KW-0325">Glycoprotein</keyword>
<dbReference type="PROSITE" id="PS50240">
    <property type="entry name" value="TRYPSIN_DOM"/>
    <property type="match status" value="1"/>
</dbReference>
<dbReference type="InterPro" id="IPR000436">
    <property type="entry name" value="Sushi_SCR_CCP_dom"/>
</dbReference>
<dbReference type="EMBL" id="JAPWTK010000040">
    <property type="protein sequence ID" value="KAJ8955188.1"/>
    <property type="molecule type" value="Genomic_DNA"/>
</dbReference>
<dbReference type="CDD" id="cd00033">
    <property type="entry name" value="CCP"/>
    <property type="match status" value="1"/>
</dbReference>
<keyword evidence="4" id="KW-1015">Disulfide bond</keyword>
<evidence type="ECO:0000256" key="3">
    <source>
        <dbReference type="ARBA" id="ARBA00022729"/>
    </source>
</evidence>
<dbReference type="AlphaFoldDB" id="A0AAV8YWN6"/>
<dbReference type="InterPro" id="IPR001254">
    <property type="entry name" value="Trypsin_dom"/>
</dbReference>
<evidence type="ECO:0000256" key="6">
    <source>
        <dbReference type="ARBA" id="ARBA00024195"/>
    </source>
</evidence>
<dbReference type="InterPro" id="IPR009003">
    <property type="entry name" value="Peptidase_S1_PA"/>
</dbReference>
<dbReference type="CDD" id="cd00190">
    <property type="entry name" value="Tryp_SPc"/>
    <property type="match status" value="1"/>
</dbReference>
<feature type="non-terminal residue" evidence="8">
    <location>
        <position position="334"/>
    </location>
</feature>
<comment type="subcellular location">
    <subcellularLocation>
        <location evidence="1">Secreted</location>
    </subcellularLocation>
</comment>
<feature type="domain" description="Peptidase S1" evidence="7">
    <location>
        <begin position="7"/>
        <end position="269"/>
    </location>
</feature>
<accession>A0AAV8YWN6</accession>
<dbReference type="SUPFAM" id="SSF50494">
    <property type="entry name" value="Trypsin-like serine proteases"/>
    <property type="match status" value="1"/>
</dbReference>
<dbReference type="InterPro" id="IPR035976">
    <property type="entry name" value="Sushi/SCR/CCP_sf"/>
</dbReference>
<evidence type="ECO:0000256" key="1">
    <source>
        <dbReference type="ARBA" id="ARBA00004613"/>
    </source>
</evidence>
<gene>
    <name evidence="8" type="ORF">NQ318_009084</name>
</gene>
<dbReference type="SMART" id="SM00020">
    <property type="entry name" value="Tryp_SPc"/>
    <property type="match status" value="1"/>
</dbReference>
<dbReference type="SUPFAM" id="SSF57535">
    <property type="entry name" value="Complement control module/SCR domain"/>
    <property type="match status" value="1"/>
</dbReference>
<keyword evidence="2" id="KW-0964">Secreted</keyword>
<reference evidence="8" key="1">
    <citation type="journal article" date="2023" name="Insect Mol. Biol.">
        <title>Genome sequencing provides insights into the evolution of gene families encoding plant cell wall-degrading enzymes in longhorned beetles.</title>
        <authorList>
            <person name="Shin N.R."/>
            <person name="Okamura Y."/>
            <person name="Kirsch R."/>
            <person name="Pauchet Y."/>
        </authorList>
    </citation>
    <scope>NUCLEOTIDE SEQUENCE</scope>
    <source>
        <strain evidence="8">AMC_N1</strain>
    </source>
</reference>
<dbReference type="GO" id="GO:0004252">
    <property type="term" value="F:serine-type endopeptidase activity"/>
    <property type="evidence" value="ECO:0007669"/>
    <property type="project" value="InterPro"/>
</dbReference>
<dbReference type="Gene3D" id="2.10.70.10">
    <property type="entry name" value="Complement Module, domain 1"/>
    <property type="match status" value="1"/>
</dbReference>
<comment type="caution">
    <text evidence="8">The sequence shown here is derived from an EMBL/GenBank/DDBJ whole genome shotgun (WGS) entry which is preliminary data.</text>
</comment>
<dbReference type="GO" id="GO:0006508">
    <property type="term" value="P:proteolysis"/>
    <property type="evidence" value="ECO:0007669"/>
    <property type="project" value="InterPro"/>
</dbReference>
<evidence type="ECO:0000256" key="5">
    <source>
        <dbReference type="ARBA" id="ARBA00023180"/>
    </source>
</evidence>
<sequence>MTLSPFFMARKKVKIIEYPWVAALYRTSDNGYENICGGSIISNKLVITASFVDIFLAAHCVTNIYGDPLDPSIHLVAAGKLYNKYQDPRDPKPQYIEVSRIIPHDSYRAASRNYLADVALLVTKSTLDFNHFVHPVCFEGVKKITLQPQNVGVVAGWGVTEQNQPSDELRQLEIPYKPRDVCSKELPLDWEDKYNLIDKMCAGLYHKNKSVCRGDSGGGLFYKNSEDGRYYLHGLVSLGVGKKGQCDFQQNSLYTNVSFHYDFVYSKLISSAEDCELPPHPNNGKWVIEDNNKKPGDMVSSDTVLEIVCDDGYVLSSNTTSHTCDSKLHLPLCL</sequence>
<evidence type="ECO:0000313" key="9">
    <source>
        <dbReference type="Proteomes" id="UP001162162"/>
    </source>
</evidence>
<organism evidence="8 9">
    <name type="scientific">Aromia moschata</name>
    <dbReference type="NCBI Taxonomy" id="1265417"/>
    <lineage>
        <taxon>Eukaryota</taxon>
        <taxon>Metazoa</taxon>
        <taxon>Ecdysozoa</taxon>
        <taxon>Arthropoda</taxon>
        <taxon>Hexapoda</taxon>
        <taxon>Insecta</taxon>
        <taxon>Pterygota</taxon>
        <taxon>Neoptera</taxon>
        <taxon>Endopterygota</taxon>
        <taxon>Coleoptera</taxon>
        <taxon>Polyphaga</taxon>
        <taxon>Cucujiformia</taxon>
        <taxon>Chrysomeloidea</taxon>
        <taxon>Cerambycidae</taxon>
        <taxon>Cerambycinae</taxon>
        <taxon>Callichromatini</taxon>
        <taxon>Aromia</taxon>
    </lineage>
</organism>
<dbReference type="InterPro" id="IPR051487">
    <property type="entry name" value="Ser/Thr_Proteases_Immune/Dev"/>
</dbReference>
<dbReference type="PANTHER" id="PTHR24256">
    <property type="entry name" value="TRYPTASE-RELATED"/>
    <property type="match status" value="1"/>
</dbReference>
<dbReference type="Pfam" id="PF00089">
    <property type="entry name" value="Trypsin"/>
    <property type="match status" value="1"/>
</dbReference>
<evidence type="ECO:0000313" key="8">
    <source>
        <dbReference type="EMBL" id="KAJ8955188.1"/>
    </source>
</evidence>
<dbReference type="FunFam" id="2.40.10.10:FF:000054">
    <property type="entry name" value="Complement C1r subcomponent"/>
    <property type="match status" value="1"/>
</dbReference>
<keyword evidence="3" id="KW-0732">Signal</keyword>